<evidence type="ECO:0000313" key="1">
    <source>
        <dbReference type="EMBL" id="RFA38649.1"/>
    </source>
</evidence>
<dbReference type="SUPFAM" id="SSF56954">
    <property type="entry name" value="Outer membrane efflux proteins (OEP)"/>
    <property type="match status" value="1"/>
</dbReference>
<sequence length="83" mass="8852">MTASPLTLDEAERLALERDPAALRHRENARAQEAAADAAGRLPNLMLIGEAMSVPFDDALDSDPMTQFSIGVRQSFPRGTAGA</sequence>
<evidence type="ECO:0000313" key="2">
    <source>
        <dbReference type="Proteomes" id="UP000256763"/>
    </source>
</evidence>
<name>A0A3E0WZX6_9GAMM</name>
<keyword evidence="2" id="KW-1185">Reference proteome</keyword>
<gene>
    <name evidence="1" type="ORF">CAL65_04785</name>
</gene>
<accession>A0A3E0WZX6</accession>
<comment type="caution">
    <text evidence="1">The sequence shown here is derived from an EMBL/GenBank/DDBJ whole genome shotgun (WGS) entry which is preliminary data.</text>
</comment>
<reference evidence="2" key="1">
    <citation type="submission" date="2017-05" db="EMBL/GenBank/DDBJ databases">
        <authorList>
            <person name="Sharma S."/>
            <person name="Sidhu C."/>
            <person name="Pinnaka A.K."/>
        </authorList>
    </citation>
    <scope>NUCLEOTIDE SEQUENCE [LARGE SCALE GENOMIC DNA]</scope>
    <source>
        <strain evidence="2">AK93</strain>
    </source>
</reference>
<dbReference type="EMBL" id="NFZW01000003">
    <property type="protein sequence ID" value="RFA38649.1"/>
    <property type="molecule type" value="Genomic_DNA"/>
</dbReference>
<dbReference type="Proteomes" id="UP000256763">
    <property type="component" value="Unassembled WGS sequence"/>
</dbReference>
<organism evidence="1 2">
    <name type="scientific">Alkalilimnicola ehrlichii</name>
    <dbReference type="NCBI Taxonomy" id="351052"/>
    <lineage>
        <taxon>Bacteria</taxon>
        <taxon>Pseudomonadati</taxon>
        <taxon>Pseudomonadota</taxon>
        <taxon>Gammaproteobacteria</taxon>
        <taxon>Chromatiales</taxon>
        <taxon>Ectothiorhodospiraceae</taxon>
        <taxon>Alkalilimnicola</taxon>
    </lineage>
</organism>
<protein>
    <submittedName>
        <fullName evidence="1">Uncharacterized protein</fullName>
    </submittedName>
</protein>
<dbReference type="AlphaFoldDB" id="A0A3E0WZX6"/>
<proteinExistence type="predicted"/>